<dbReference type="GO" id="GO:0003723">
    <property type="term" value="F:RNA binding"/>
    <property type="evidence" value="ECO:0007669"/>
    <property type="project" value="UniProtKB-UniRule"/>
</dbReference>
<evidence type="ECO:0000256" key="11">
    <source>
        <dbReference type="ARBA" id="ARBA00022759"/>
    </source>
</evidence>
<feature type="domain" description="RNase H type-2" evidence="17">
    <location>
        <begin position="17"/>
        <end position="199"/>
    </location>
</feature>
<protein>
    <recommendedName>
        <fullName evidence="7 14">Ribonuclease HII</fullName>
        <shortName evidence="14">RNase HII</shortName>
        <ecNumber evidence="6 14">3.1.26.4</ecNumber>
    </recommendedName>
</protein>
<feature type="binding site" evidence="14 15">
    <location>
        <position position="23"/>
    </location>
    <ligand>
        <name>a divalent metal cation</name>
        <dbReference type="ChEBI" id="CHEBI:60240"/>
    </ligand>
</feature>
<gene>
    <name evidence="14 18" type="primary">rnhB</name>
    <name evidence="18" type="ORF">NCTC12929_01429</name>
</gene>
<evidence type="ECO:0000256" key="4">
    <source>
        <dbReference type="ARBA" id="ARBA00004496"/>
    </source>
</evidence>
<proteinExistence type="inferred from homology"/>
<dbReference type="InterPro" id="IPR024567">
    <property type="entry name" value="RNase_HII/HIII_dom"/>
</dbReference>
<keyword evidence="11 14" id="KW-0255">Endonuclease</keyword>
<dbReference type="InterPro" id="IPR036397">
    <property type="entry name" value="RNaseH_sf"/>
</dbReference>
<comment type="subcellular location">
    <subcellularLocation>
        <location evidence="4 14">Cytoplasm</location>
    </subcellularLocation>
</comment>
<evidence type="ECO:0000313" key="19">
    <source>
        <dbReference type="Proteomes" id="UP000270205"/>
    </source>
</evidence>
<dbReference type="GO" id="GO:0006298">
    <property type="term" value="P:mismatch repair"/>
    <property type="evidence" value="ECO:0007669"/>
    <property type="project" value="TreeGrafter"/>
</dbReference>
<dbReference type="InterPro" id="IPR001352">
    <property type="entry name" value="RNase_HII/HIII"/>
</dbReference>
<dbReference type="GO" id="GO:0043137">
    <property type="term" value="P:DNA replication, removal of RNA primer"/>
    <property type="evidence" value="ECO:0007669"/>
    <property type="project" value="TreeGrafter"/>
</dbReference>
<dbReference type="GO" id="GO:0032299">
    <property type="term" value="C:ribonuclease H2 complex"/>
    <property type="evidence" value="ECO:0007669"/>
    <property type="project" value="TreeGrafter"/>
</dbReference>
<dbReference type="GO" id="GO:0005737">
    <property type="term" value="C:cytoplasm"/>
    <property type="evidence" value="ECO:0007669"/>
    <property type="project" value="UniProtKB-SubCell"/>
</dbReference>
<dbReference type="NCBIfam" id="NF000595">
    <property type="entry name" value="PRK00015.1-3"/>
    <property type="match status" value="1"/>
</dbReference>
<dbReference type="InterPro" id="IPR012337">
    <property type="entry name" value="RNaseH-like_sf"/>
</dbReference>
<keyword evidence="8 14" id="KW-0963">Cytoplasm</keyword>
<dbReference type="GO" id="GO:0004523">
    <property type="term" value="F:RNA-DNA hybrid ribonuclease activity"/>
    <property type="evidence" value="ECO:0007669"/>
    <property type="project" value="UniProtKB-UniRule"/>
</dbReference>
<dbReference type="AlphaFoldDB" id="A0A7Z8YNM9"/>
<organism evidence="18 19">
    <name type="scientific">Bergeyella zoohelcum</name>
    <dbReference type="NCBI Taxonomy" id="1015"/>
    <lineage>
        <taxon>Bacteria</taxon>
        <taxon>Pseudomonadati</taxon>
        <taxon>Bacteroidota</taxon>
        <taxon>Flavobacteriia</taxon>
        <taxon>Flavobacteriales</taxon>
        <taxon>Weeksellaceae</taxon>
        <taxon>Bergeyella</taxon>
    </lineage>
</organism>
<evidence type="ECO:0000256" key="13">
    <source>
        <dbReference type="ARBA" id="ARBA00023211"/>
    </source>
</evidence>
<comment type="function">
    <text evidence="3 14 16">Endonuclease that specifically degrades the RNA of RNA-DNA hybrids.</text>
</comment>
<evidence type="ECO:0000256" key="10">
    <source>
        <dbReference type="ARBA" id="ARBA00022723"/>
    </source>
</evidence>
<name>A0A7Z8YNM9_9FLAO</name>
<feature type="binding site" evidence="14 15">
    <location>
        <position position="24"/>
    </location>
    <ligand>
        <name>a divalent metal cation</name>
        <dbReference type="ChEBI" id="CHEBI:60240"/>
    </ligand>
</feature>
<evidence type="ECO:0000256" key="12">
    <source>
        <dbReference type="ARBA" id="ARBA00022801"/>
    </source>
</evidence>
<comment type="catalytic activity">
    <reaction evidence="1 14 15 16">
        <text>Endonucleolytic cleavage to 5'-phosphomonoester.</text>
        <dbReference type="EC" id="3.1.26.4"/>
    </reaction>
</comment>
<evidence type="ECO:0000256" key="15">
    <source>
        <dbReference type="PROSITE-ProRule" id="PRU01319"/>
    </source>
</evidence>
<evidence type="ECO:0000256" key="16">
    <source>
        <dbReference type="RuleBase" id="RU003515"/>
    </source>
</evidence>
<evidence type="ECO:0000256" key="2">
    <source>
        <dbReference type="ARBA" id="ARBA00001946"/>
    </source>
</evidence>
<dbReference type="InterPro" id="IPR022898">
    <property type="entry name" value="RNase_HII"/>
</dbReference>
<sequence length="199" mass="22423">MGNSFMEKLLTSYSHLYLEAGCDEAGRGCLCGPVVAAAVVVSDALENEFINDSKKLNFKKRENLSAFIQQNAMDYGIATVDVDFIDTHNILRAAIHAMHLALDQLTVRPELIIVDGNRFLPYPFVPHQCIVKGDAKYLSIASASILAKNHRDAIMLELHEEYPAYGWNKNMGYATKVHQEALRKFGPTPHHRKTFRLEY</sequence>
<comment type="similarity">
    <text evidence="5 14 16">Belongs to the RNase HII family.</text>
</comment>
<reference evidence="18 19" key="1">
    <citation type="submission" date="2018-11" db="EMBL/GenBank/DDBJ databases">
        <authorList>
            <consortium name="Pathogen Informatics"/>
        </authorList>
    </citation>
    <scope>NUCLEOTIDE SEQUENCE [LARGE SCALE GENOMIC DNA]</scope>
    <source>
        <strain evidence="18 19">NCTC12929</strain>
    </source>
</reference>
<dbReference type="GO" id="GO:0030145">
    <property type="term" value="F:manganese ion binding"/>
    <property type="evidence" value="ECO:0007669"/>
    <property type="project" value="UniProtKB-UniRule"/>
</dbReference>
<dbReference type="EMBL" id="UYIV01000001">
    <property type="protein sequence ID" value="VDH04421.1"/>
    <property type="molecule type" value="Genomic_DNA"/>
</dbReference>
<evidence type="ECO:0000256" key="7">
    <source>
        <dbReference type="ARBA" id="ARBA00019179"/>
    </source>
</evidence>
<dbReference type="Gene3D" id="3.30.420.10">
    <property type="entry name" value="Ribonuclease H-like superfamily/Ribonuclease H"/>
    <property type="match status" value="1"/>
</dbReference>
<evidence type="ECO:0000313" key="18">
    <source>
        <dbReference type="EMBL" id="VDH04421.1"/>
    </source>
</evidence>
<comment type="cofactor">
    <cofactor evidence="2">
        <name>Mg(2+)</name>
        <dbReference type="ChEBI" id="CHEBI:18420"/>
    </cofactor>
</comment>
<dbReference type="PANTHER" id="PTHR10954:SF18">
    <property type="entry name" value="RIBONUCLEASE HII"/>
    <property type="match status" value="1"/>
</dbReference>
<accession>A0A7Z8YNM9</accession>
<dbReference type="HAMAP" id="MF_00052_B">
    <property type="entry name" value="RNase_HII_B"/>
    <property type="match status" value="1"/>
</dbReference>
<evidence type="ECO:0000256" key="3">
    <source>
        <dbReference type="ARBA" id="ARBA00004065"/>
    </source>
</evidence>
<dbReference type="PROSITE" id="PS51975">
    <property type="entry name" value="RNASE_H_2"/>
    <property type="match status" value="1"/>
</dbReference>
<dbReference type="SUPFAM" id="SSF53098">
    <property type="entry name" value="Ribonuclease H-like"/>
    <property type="match status" value="1"/>
</dbReference>
<dbReference type="CDD" id="cd07182">
    <property type="entry name" value="RNase_HII_bacteria_HII_like"/>
    <property type="match status" value="1"/>
</dbReference>
<keyword evidence="12 14" id="KW-0378">Hydrolase</keyword>
<evidence type="ECO:0000256" key="9">
    <source>
        <dbReference type="ARBA" id="ARBA00022722"/>
    </source>
</evidence>
<dbReference type="Pfam" id="PF01351">
    <property type="entry name" value="RNase_HII"/>
    <property type="match status" value="1"/>
</dbReference>
<feature type="binding site" evidence="14 15">
    <location>
        <position position="115"/>
    </location>
    <ligand>
        <name>a divalent metal cation</name>
        <dbReference type="ChEBI" id="CHEBI:60240"/>
    </ligand>
</feature>
<evidence type="ECO:0000256" key="5">
    <source>
        <dbReference type="ARBA" id="ARBA00007383"/>
    </source>
</evidence>
<evidence type="ECO:0000256" key="1">
    <source>
        <dbReference type="ARBA" id="ARBA00000077"/>
    </source>
</evidence>
<evidence type="ECO:0000256" key="8">
    <source>
        <dbReference type="ARBA" id="ARBA00022490"/>
    </source>
</evidence>
<comment type="cofactor">
    <cofactor evidence="14 15">
        <name>Mn(2+)</name>
        <dbReference type="ChEBI" id="CHEBI:29035"/>
    </cofactor>
    <cofactor evidence="14 15">
        <name>Mg(2+)</name>
        <dbReference type="ChEBI" id="CHEBI:18420"/>
    </cofactor>
    <text evidence="14 15">Manganese or magnesium. Binds 1 divalent metal ion per monomer in the absence of substrate. May bind a second metal ion after substrate binding.</text>
</comment>
<keyword evidence="9 14" id="KW-0540">Nuclease</keyword>
<keyword evidence="10 14" id="KW-0479">Metal-binding</keyword>
<comment type="caution">
    <text evidence="18">The sequence shown here is derived from an EMBL/GenBank/DDBJ whole genome shotgun (WGS) entry which is preliminary data.</text>
</comment>
<evidence type="ECO:0000256" key="6">
    <source>
        <dbReference type="ARBA" id="ARBA00012180"/>
    </source>
</evidence>
<dbReference type="Proteomes" id="UP000270205">
    <property type="component" value="Unassembled WGS sequence"/>
</dbReference>
<dbReference type="PANTHER" id="PTHR10954">
    <property type="entry name" value="RIBONUCLEASE H2 SUBUNIT A"/>
    <property type="match status" value="1"/>
</dbReference>
<evidence type="ECO:0000259" key="17">
    <source>
        <dbReference type="PROSITE" id="PS51975"/>
    </source>
</evidence>
<evidence type="ECO:0000256" key="14">
    <source>
        <dbReference type="HAMAP-Rule" id="MF_00052"/>
    </source>
</evidence>
<keyword evidence="13 14" id="KW-0464">Manganese</keyword>
<dbReference type="EC" id="3.1.26.4" evidence="6 14"/>